<dbReference type="Pfam" id="PF14009">
    <property type="entry name" value="PADRE"/>
    <property type="match status" value="1"/>
</dbReference>
<reference evidence="2" key="1">
    <citation type="journal article" date="2019" name="Gigascience">
        <title>De novo genome assembly of the endangered Acer yangbiense, a plant species with extremely small populations endemic to Yunnan Province, China.</title>
        <authorList>
            <person name="Yang J."/>
            <person name="Wariss H.M."/>
            <person name="Tao L."/>
            <person name="Zhang R."/>
            <person name="Yun Q."/>
            <person name="Hollingsworth P."/>
            <person name="Dao Z."/>
            <person name="Luo G."/>
            <person name="Guo H."/>
            <person name="Ma Y."/>
            <person name="Sun W."/>
        </authorList>
    </citation>
    <scope>NUCLEOTIDE SEQUENCE [LARGE SCALE GENOMIC DNA]</scope>
    <source>
        <strain evidence="2">cv. Malutang</strain>
    </source>
</reference>
<protein>
    <submittedName>
        <fullName evidence="1">Uncharacterized protein</fullName>
    </submittedName>
</protein>
<gene>
    <name evidence="1" type="ORF">EZV62_023403</name>
</gene>
<dbReference type="Proteomes" id="UP000323000">
    <property type="component" value="Chromosome 11"/>
</dbReference>
<name>A0A5C7H268_9ROSI</name>
<dbReference type="OrthoDB" id="771105at2759"/>
<dbReference type="EMBL" id="VAHF01000011">
    <property type="protein sequence ID" value="TXG50879.1"/>
    <property type="molecule type" value="Genomic_DNA"/>
</dbReference>
<organism evidence="1 2">
    <name type="scientific">Acer yangbiense</name>
    <dbReference type="NCBI Taxonomy" id="1000413"/>
    <lineage>
        <taxon>Eukaryota</taxon>
        <taxon>Viridiplantae</taxon>
        <taxon>Streptophyta</taxon>
        <taxon>Embryophyta</taxon>
        <taxon>Tracheophyta</taxon>
        <taxon>Spermatophyta</taxon>
        <taxon>Magnoliopsida</taxon>
        <taxon>eudicotyledons</taxon>
        <taxon>Gunneridae</taxon>
        <taxon>Pentapetalae</taxon>
        <taxon>rosids</taxon>
        <taxon>malvids</taxon>
        <taxon>Sapindales</taxon>
        <taxon>Sapindaceae</taxon>
        <taxon>Hippocastanoideae</taxon>
        <taxon>Acereae</taxon>
        <taxon>Acer</taxon>
    </lineage>
</organism>
<dbReference type="AlphaFoldDB" id="A0A5C7H268"/>
<dbReference type="PANTHER" id="PTHR33052">
    <property type="entry name" value="DUF4228 DOMAIN PROTEIN-RELATED"/>
    <property type="match status" value="1"/>
</dbReference>
<dbReference type="InterPro" id="IPR025322">
    <property type="entry name" value="PADRE_dom"/>
</dbReference>
<keyword evidence="2" id="KW-1185">Reference proteome</keyword>
<evidence type="ECO:0000313" key="1">
    <source>
        <dbReference type="EMBL" id="TXG50879.1"/>
    </source>
</evidence>
<proteinExistence type="predicted"/>
<sequence length="176" mass="19638">MGNATSCVPLIISNNGVVKVLHSDGIALHVYTKPLKAAELMLENPGKFVCDSSSLGVGNRIQGLSADEELKRRKFYFVLSMELLYSVLTHEEMSSLSYKATRALKKHVSYSNNLGKIFPEFCLFPSEATKRVEMIDFPPPPENDDGSAVRVERLYSKQRSWKPALETIAETTPSRL</sequence>
<accession>A0A5C7H268</accession>
<evidence type="ECO:0000313" key="2">
    <source>
        <dbReference type="Proteomes" id="UP000323000"/>
    </source>
</evidence>
<comment type="caution">
    <text evidence="1">The sequence shown here is derived from an EMBL/GenBank/DDBJ whole genome shotgun (WGS) entry which is preliminary data.</text>
</comment>